<feature type="transmembrane region" description="Helical" evidence="1">
    <location>
        <begin position="12"/>
        <end position="29"/>
    </location>
</feature>
<keyword evidence="1" id="KW-1133">Transmembrane helix</keyword>
<dbReference type="EMBL" id="CP002271">
    <property type="protein sequence ID" value="ADO69250.1"/>
    <property type="molecule type" value="Genomic_DNA"/>
</dbReference>
<organism evidence="2 3">
    <name type="scientific">Stigmatella aurantiaca (strain DW4/3-1)</name>
    <dbReference type="NCBI Taxonomy" id="378806"/>
    <lineage>
        <taxon>Bacteria</taxon>
        <taxon>Pseudomonadati</taxon>
        <taxon>Myxococcota</taxon>
        <taxon>Myxococcia</taxon>
        <taxon>Myxococcales</taxon>
        <taxon>Cystobacterineae</taxon>
        <taxon>Archangiaceae</taxon>
        <taxon>Stigmatella</taxon>
    </lineage>
</organism>
<dbReference type="AlphaFoldDB" id="E3FKT2"/>
<protein>
    <submittedName>
        <fullName evidence="2">Uncharacterized protein</fullName>
    </submittedName>
</protein>
<gene>
    <name evidence="2" type="ordered locus">STAUR_1446</name>
</gene>
<sequence>MFLHEQLTGMQWLALGFVSAASAGAALTARRALPPMEA</sequence>
<keyword evidence="1" id="KW-0472">Membrane</keyword>
<name>E3FKT2_STIAD</name>
<dbReference type="HOGENOM" id="CLU_3333305_0_0_7"/>
<dbReference type="Proteomes" id="UP000001351">
    <property type="component" value="Chromosome"/>
</dbReference>
<keyword evidence="3" id="KW-1185">Reference proteome</keyword>
<proteinExistence type="predicted"/>
<evidence type="ECO:0000256" key="1">
    <source>
        <dbReference type="SAM" id="Phobius"/>
    </source>
</evidence>
<accession>E3FKT2</accession>
<evidence type="ECO:0000313" key="3">
    <source>
        <dbReference type="Proteomes" id="UP000001351"/>
    </source>
</evidence>
<dbReference type="KEGG" id="sur:STAUR_1446"/>
<dbReference type="STRING" id="378806.STAUR_1446"/>
<reference evidence="2 3" key="1">
    <citation type="journal article" date="2011" name="Mol. Biol. Evol.">
        <title>Comparative genomic analysis of fruiting body formation in Myxococcales.</title>
        <authorList>
            <person name="Huntley S."/>
            <person name="Hamann N."/>
            <person name="Wegener-Feldbrugge S."/>
            <person name="Treuner-Lange A."/>
            <person name="Kube M."/>
            <person name="Reinhardt R."/>
            <person name="Klages S."/>
            <person name="Muller R."/>
            <person name="Ronning C.M."/>
            <person name="Nierman W.C."/>
            <person name="Sogaard-Andersen L."/>
        </authorList>
    </citation>
    <scope>NUCLEOTIDE SEQUENCE [LARGE SCALE GENOMIC DNA]</scope>
    <source>
        <strain evidence="2 3">DW4/3-1</strain>
    </source>
</reference>
<keyword evidence="1" id="KW-0812">Transmembrane</keyword>
<evidence type="ECO:0000313" key="2">
    <source>
        <dbReference type="EMBL" id="ADO69250.1"/>
    </source>
</evidence>